<dbReference type="InterPro" id="IPR013783">
    <property type="entry name" value="Ig-like_fold"/>
</dbReference>
<reference evidence="2" key="1">
    <citation type="submission" date="2021-05" db="EMBL/GenBank/DDBJ databases">
        <authorList>
            <person name="Tigano A."/>
        </authorList>
    </citation>
    <scope>NUCLEOTIDE SEQUENCE</scope>
</reference>
<protein>
    <submittedName>
        <fullName evidence="2">(Atlantic silverside) hypothetical protein</fullName>
    </submittedName>
</protein>
<evidence type="ECO:0000256" key="1">
    <source>
        <dbReference type="SAM" id="MobiDB-lite"/>
    </source>
</evidence>
<feature type="compositionally biased region" description="Polar residues" evidence="1">
    <location>
        <begin position="177"/>
        <end position="193"/>
    </location>
</feature>
<dbReference type="Proteomes" id="UP000677803">
    <property type="component" value="Unassembled WGS sequence"/>
</dbReference>
<dbReference type="EMBL" id="CAJRST010005557">
    <property type="protein sequence ID" value="CAG5887537.1"/>
    <property type="molecule type" value="Genomic_DNA"/>
</dbReference>
<gene>
    <name evidence="2" type="ORF">MMEN_LOCUS6057</name>
</gene>
<accession>A0A8S4AKV1</accession>
<dbReference type="OrthoDB" id="8921877at2759"/>
<keyword evidence="3" id="KW-1185">Reference proteome</keyword>
<proteinExistence type="predicted"/>
<dbReference type="Gene3D" id="2.60.40.10">
    <property type="entry name" value="Immunoglobulins"/>
    <property type="match status" value="1"/>
</dbReference>
<evidence type="ECO:0000313" key="3">
    <source>
        <dbReference type="Proteomes" id="UP000677803"/>
    </source>
</evidence>
<dbReference type="SUPFAM" id="SSF48726">
    <property type="entry name" value="Immunoglobulin"/>
    <property type="match status" value="1"/>
</dbReference>
<dbReference type="InterPro" id="IPR036179">
    <property type="entry name" value="Ig-like_dom_sf"/>
</dbReference>
<dbReference type="AlphaFoldDB" id="A0A8S4AKV1"/>
<evidence type="ECO:0000313" key="2">
    <source>
        <dbReference type="EMBL" id="CAG5887537.1"/>
    </source>
</evidence>
<feature type="region of interest" description="Disordered" evidence="1">
    <location>
        <begin position="175"/>
        <end position="206"/>
    </location>
</feature>
<sequence>MGAQLKERMGQVVPKLVMLPTRLSADQWYWKMDSFRIYFVCPPRIECCVGQDVLQKGTVEGILMGNVTLKVLTEKKRGDSIIWYFRVGERWNNIATLRQTEWEISDLYKGRASIDTSNGYLTLSSLRCEDSGDYSVSVIRDVVLTGEISLRVRGLTKNMPAVPYSNYSDKDFLEASMNGSTPSSAQPGTTQGFSAVHQPASEARSL</sequence>
<name>A0A8S4AKV1_9TELE</name>
<organism evidence="2 3">
    <name type="scientific">Menidia menidia</name>
    <name type="common">Atlantic silverside</name>
    <dbReference type="NCBI Taxonomy" id="238744"/>
    <lineage>
        <taxon>Eukaryota</taxon>
        <taxon>Metazoa</taxon>
        <taxon>Chordata</taxon>
        <taxon>Craniata</taxon>
        <taxon>Vertebrata</taxon>
        <taxon>Euteleostomi</taxon>
        <taxon>Actinopterygii</taxon>
        <taxon>Neopterygii</taxon>
        <taxon>Teleostei</taxon>
        <taxon>Neoteleostei</taxon>
        <taxon>Acanthomorphata</taxon>
        <taxon>Ovalentaria</taxon>
        <taxon>Atherinomorphae</taxon>
        <taxon>Atheriniformes</taxon>
        <taxon>Atherinopsidae</taxon>
        <taxon>Menidiinae</taxon>
        <taxon>Menidia</taxon>
    </lineage>
</organism>
<comment type="caution">
    <text evidence="2">The sequence shown here is derived from an EMBL/GenBank/DDBJ whole genome shotgun (WGS) entry which is preliminary data.</text>
</comment>